<feature type="compositionally biased region" description="Basic and acidic residues" evidence="2">
    <location>
        <begin position="32"/>
        <end position="49"/>
    </location>
</feature>
<dbReference type="PANTHER" id="PTHR46363">
    <property type="entry name" value="DEOXYRIBONUCLEASE TATDN2-RELATED"/>
    <property type="match status" value="1"/>
</dbReference>
<organism evidence="3 4">
    <name type="scientific">Mytilus coruscus</name>
    <name type="common">Sea mussel</name>
    <dbReference type="NCBI Taxonomy" id="42192"/>
    <lineage>
        <taxon>Eukaryota</taxon>
        <taxon>Metazoa</taxon>
        <taxon>Spiralia</taxon>
        <taxon>Lophotrochozoa</taxon>
        <taxon>Mollusca</taxon>
        <taxon>Bivalvia</taxon>
        <taxon>Autobranchia</taxon>
        <taxon>Pteriomorphia</taxon>
        <taxon>Mytilida</taxon>
        <taxon>Mytiloidea</taxon>
        <taxon>Mytilidae</taxon>
        <taxon>Mytilinae</taxon>
        <taxon>Mytilus</taxon>
    </lineage>
</organism>
<dbReference type="OrthoDB" id="6156574at2759"/>
<dbReference type="SUPFAM" id="SSF51556">
    <property type="entry name" value="Metallo-dependent hydrolases"/>
    <property type="match status" value="1"/>
</dbReference>
<sequence>MSKRPSKDDENSWPTPSEAYEGTPLPFPPGKQRGDVRESHEQEVKKEPTDSQDDVVDLHDINYIDWTDIQFPHTQEPTVQESDSPMVQLEVESNMPTVRVEEKRDSSRVILIKDKTDIVICSDRSRNRSVKVPEAKGTPVPEVKADMRQQDAQQPEVKHYDGNKHSTCPILTCGESTKKLKHHCWAYHLPYIFKDLPLDKFEKEPSFQKLRGDAIQKLAWWIVGPRATVYDLVRYVNSNNILPRNCTMMQRCQDQMRNVTAVMNWYPPAEDIYTMYPVNSPAVLMQWRILITLLSQLSPARRAEFRRIGSDFVLPPIARQQTPVKRKAETAVSVPVAKSYKNSRPTEGRNIVSQSGRPNQLAGKPLDARDILNRKRQSRDFSRSEDTKSRKTDIHPVIQVSNPVLDNNNNVNRIQKVTLVSEAFDSHFHLDRASILLTGSLEMSVEQYLQEKLIPQPDIAVEVIGGVIVYCDPDTYPQVLPDTSKWKIAIGLHPKAAPYFNNDQFIAMQEALSDMRVSALGEIGLDRTVNPIHWMSQEKILDKLLSLARPNKPVILHLRGQATETMSDAVYTRALEIVQNNCEPEQKIHLHCFHGSTRQMDTWRRAFPNTYFSFSLKVKKFPRRSNTGHQECPKPPHFN</sequence>
<dbReference type="EC" id="3.1.21.-" evidence="3"/>
<proteinExistence type="inferred from homology"/>
<gene>
    <name evidence="3" type="ORF">MCOR_115</name>
</gene>
<protein>
    <submittedName>
        <fullName evidence="3">TatD</fullName>
        <ecNumber evidence="3">3.1.21.-</ecNumber>
    </submittedName>
</protein>
<dbReference type="GO" id="GO:0016788">
    <property type="term" value="F:hydrolase activity, acting on ester bonds"/>
    <property type="evidence" value="ECO:0007669"/>
    <property type="project" value="InterPro"/>
</dbReference>
<feature type="region of interest" description="Disordered" evidence="2">
    <location>
        <begin position="339"/>
        <end position="392"/>
    </location>
</feature>
<keyword evidence="3" id="KW-0378">Hydrolase</keyword>
<dbReference type="EMBL" id="CACVKT020000011">
    <property type="protein sequence ID" value="CAC5355216.1"/>
    <property type="molecule type" value="Genomic_DNA"/>
</dbReference>
<evidence type="ECO:0000256" key="1">
    <source>
        <dbReference type="ARBA" id="ARBA00009275"/>
    </source>
</evidence>
<comment type="similarity">
    <text evidence="1">Belongs to the metallo-dependent hydrolases superfamily. TatD-type hydrolase family.</text>
</comment>
<feature type="compositionally biased region" description="Basic and acidic residues" evidence="2">
    <location>
        <begin position="1"/>
        <end position="10"/>
    </location>
</feature>
<reference evidence="3 4" key="1">
    <citation type="submission" date="2020-06" db="EMBL/GenBank/DDBJ databases">
        <authorList>
            <person name="Li R."/>
            <person name="Bekaert M."/>
        </authorList>
    </citation>
    <scope>NUCLEOTIDE SEQUENCE [LARGE SCALE GENOMIC DNA]</scope>
    <source>
        <strain evidence="4">wild</strain>
    </source>
</reference>
<dbReference type="Pfam" id="PF01026">
    <property type="entry name" value="TatD_DNase"/>
    <property type="match status" value="1"/>
</dbReference>
<feature type="compositionally biased region" description="Polar residues" evidence="2">
    <location>
        <begin position="340"/>
        <end position="358"/>
    </location>
</feature>
<dbReference type="AlphaFoldDB" id="A0A6J7ZU83"/>
<dbReference type="Proteomes" id="UP000507470">
    <property type="component" value="Unassembled WGS sequence"/>
</dbReference>
<dbReference type="InterPro" id="IPR001130">
    <property type="entry name" value="TatD-like"/>
</dbReference>
<feature type="region of interest" description="Disordered" evidence="2">
    <location>
        <begin position="1"/>
        <end position="55"/>
    </location>
</feature>
<evidence type="ECO:0000313" key="3">
    <source>
        <dbReference type="EMBL" id="CAC5355216.1"/>
    </source>
</evidence>
<name>A0A6J7ZU83_MYTCO</name>
<dbReference type="PANTHER" id="PTHR46363:SF1">
    <property type="entry name" value="DEOXYRIBONUCLEASE TATDN2-RELATED"/>
    <property type="match status" value="1"/>
</dbReference>
<keyword evidence="4" id="KW-1185">Reference proteome</keyword>
<dbReference type="InterPro" id="IPR032466">
    <property type="entry name" value="Metal_Hydrolase"/>
</dbReference>
<evidence type="ECO:0000313" key="4">
    <source>
        <dbReference type="Proteomes" id="UP000507470"/>
    </source>
</evidence>
<feature type="compositionally biased region" description="Basic and acidic residues" evidence="2">
    <location>
        <begin position="366"/>
        <end position="392"/>
    </location>
</feature>
<evidence type="ECO:0000256" key="2">
    <source>
        <dbReference type="SAM" id="MobiDB-lite"/>
    </source>
</evidence>
<dbReference type="Gene3D" id="3.20.20.140">
    <property type="entry name" value="Metal-dependent hydrolases"/>
    <property type="match status" value="1"/>
</dbReference>
<accession>A0A6J7ZU83</accession>